<keyword evidence="8" id="KW-1185">Reference proteome</keyword>
<dbReference type="InterPro" id="IPR045214">
    <property type="entry name" value="Surf1/Surf4"/>
</dbReference>
<dbReference type="InterPro" id="IPR002994">
    <property type="entry name" value="Surf1/Shy1"/>
</dbReference>
<organism evidence="7 8">
    <name type="scientific">Paracidovorax anthurii</name>
    <dbReference type="NCBI Taxonomy" id="78229"/>
    <lineage>
        <taxon>Bacteria</taxon>
        <taxon>Pseudomonadati</taxon>
        <taxon>Pseudomonadota</taxon>
        <taxon>Betaproteobacteria</taxon>
        <taxon>Burkholderiales</taxon>
        <taxon>Comamonadaceae</taxon>
        <taxon>Paracidovorax</taxon>
    </lineage>
</organism>
<evidence type="ECO:0000256" key="2">
    <source>
        <dbReference type="ARBA" id="ARBA00007165"/>
    </source>
</evidence>
<evidence type="ECO:0000256" key="4">
    <source>
        <dbReference type="ARBA" id="ARBA00022989"/>
    </source>
</evidence>
<evidence type="ECO:0000313" key="8">
    <source>
        <dbReference type="Proteomes" id="UP000248856"/>
    </source>
</evidence>
<feature type="transmembrane region" description="Helical" evidence="6">
    <location>
        <begin position="265"/>
        <end position="285"/>
    </location>
</feature>
<dbReference type="EMBL" id="QLTA01000040">
    <property type="protein sequence ID" value="RAR77077.1"/>
    <property type="molecule type" value="Genomic_DNA"/>
</dbReference>
<accession>A0A328Z2L6</accession>
<dbReference type="PANTHER" id="PTHR23427">
    <property type="entry name" value="SURFEIT LOCUS PROTEIN"/>
    <property type="match status" value="1"/>
</dbReference>
<keyword evidence="6" id="KW-1003">Cell membrane</keyword>
<evidence type="ECO:0000256" key="3">
    <source>
        <dbReference type="ARBA" id="ARBA00022692"/>
    </source>
</evidence>
<proteinExistence type="inferred from homology"/>
<feature type="transmembrane region" description="Helical" evidence="6">
    <location>
        <begin position="32"/>
        <end position="52"/>
    </location>
</feature>
<dbReference type="OrthoDB" id="9789940at2"/>
<evidence type="ECO:0000256" key="6">
    <source>
        <dbReference type="RuleBase" id="RU363076"/>
    </source>
</evidence>
<reference evidence="7 8" key="1">
    <citation type="submission" date="2018-06" db="EMBL/GenBank/DDBJ databases">
        <title>Genomic Encyclopedia of Archaeal and Bacterial Type Strains, Phase II (KMG-II): from individual species to whole genera.</title>
        <authorList>
            <person name="Goeker M."/>
        </authorList>
    </citation>
    <scope>NUCLEOTIDE SEQUENCE [LARGE SCALE GENOMIC DNA]</scope>
    <source>
        <strain evidence="7 8">CFPB 3232</strain>
    </source>
</reference>
<comment type="subcellular location">
    <subcellularLocation>
        <location evidence="6">Cell membrane</location>
        <topology evidence="6">Multi-pass membrane protein</topology>
    </subcellularLocation>
    <subcellularLocation>
        <location evidence="1">Membrane</location>
    </subcellularLocation>
</comment>
<keyword evidence="3 6" id="KW-0812">Transmembrane</keyword>
<dbReference type="PANTHER" id="PTHR23427:SF2">
    <property type="entry name" value="SURFEIT LOCUS PROTEIN 1"/>
    <property type="match status" value="1"/>
</dbReference>
<sequence>MAAKASTTTYFMETIIPPASETFARSLRDWRFWCIAVAAIAAMAATAALGRWQLARAAQKLQWQATIDARQAEPPVPPQAWGALVDSAAAGEAASSVQGPGEAGAASPLLHRRTVLRGRWLAAHTVFLDNRQMQGRPGFFVLTPLQLAPGASGAQGPVVLVQRGWVPRNFQDRARVPEIPAPPGEVEVRGRIAAPPSRLYEPGGTAAPVAGEGSSPIRQNLDLAAYRAETGLARLAPLTVLETGPAEGALLRDWPAIDTGVAKHYAYAFQWFGLCALVAILYVWFQIVRRFLRPRRQPAA</sequence>
<name>A0A328Z2L6_9BURK</name>
<evidence type="ECO:0000256" key="5">
    <source>
        <dbReference type="ARBA" id="ARBA00023136"/>
    </source>
</evidence>
<dbReference type="Pfam" id="PF02104">
    <property type="entry name" value="SURF1"/>
    <property type="match status" value="1"/>
</dbReference>
<comment type="caution">
    <text evidence="7">The sequence shown here is derived from an EMBL/GenBank/DDBJ whole genome shotgun (WGS) entry which is preliminary data.</text>
</comment>
<evidence type="ECO:0000313" key="7">
    <source>
        <dbReference type="EMBL" id="RAR77077.1"/>
    </source>
</evidence>
<gene>
    <name evidence="7" type="ORF">AX018_104036</name>
</gene>
<keyword evidence="4 6" id="KW-1133">Transmembrane helix</keyword>
<evidence type="ECO:0000256" key="1">
    <source>
        <dbReference type="ARBA" id="ARBA00004370"/>
    </source>
</evidence>
<dbReference type="Proteomes" id="UP000248856">
    <property type="component" value="Unassembled WGS sequence"/>
</dbReference>
<dbReference type="AlphaFoldDB" id="A0A328Z2L6"/>
<keyword evidence="5 6" id="KW-0472">Membrane</keyword>
<dbReference type="PROSITE" id="PS50895">
    <property type="entry name" value="SURF1"/>
    <property type="match status" value="1"/>
</dbReference>
<dbReference type="GO" id="GO:0005886">
    <property type="term" value="C:plasma membrane"/>
    <property type="evidence" value="ECO:0007669"/>
    <property type="project" value="UniProtKB-SubCell"/>
</dbReference>
<comment type="similarity">
    <text evidence="2 6">Belongs to the SURF1 family.</text>
</comment>
<protein>
    <recommendedName>
        <fullName evidence="6">SURF1-like protein</fullName>
    </recommendedName>
</protein>
<dbReference type="CDD" id="cd06662">
    <property type="entry name" value="SURF1"/>
    <property type="match status" value="1"/>
</dbReference>